<name>A0A5D3D5U9_CUCMM</name>
<reference evidence="1 2" key="1">
    <citation type="submission" date="2019-08" db="EMBL/GenBank/DDBJ databases">
        <title>Draft genome sequences of two oriental melons (Cucumis melo L. var makuwa).</title>
        <authorList>
            <person name="Kwon S.-Y."/>
        </authorList>
    </citation>
    <scope>NUCLEOTIDE SEQUENCE [LARGE SCALE GENOMIC DNA]</scope>
    <source>
        <strain evidence="2">cv. Chang Bougi</strain>
        <tissue evidence="1">Leaf</tissue>
    </source>
</reference>
<evidence type="ECO:0000313" key="2">
    <source>
        <dbReference type="Proteomes" id="UP000321947"/>
    </source>
</evidence>
<organism evidence="1 2">
    <name type="scientific">Cucumis melo var. makuwa</name>
    <name type="common">Oriental melon</name>
    <dbReference type="NCBI Taxonomy" id="1194695"/>
    <lineage>
        <taxon>Eukaryota</taxon>
        <taxon>Viridiplantae</taxon>
        <taxon>Streptophyta</taxon>
        <taxon>Embryophyta</taxon>
        <taxon>Tracheophyta</taxon>
        <taxon>Spermatophyta</taxon>
        <taxon>Magnoliopsida</taxon>
        <taxon>eudicotyledons</taxon>
        <taxon>Gunneridae</taxon>
        <taxon>Pentapetalae</taxon>
        <taxon>rosids</taxon>
        <taxon>fabids</taxon>
        <taxon>Cucurbitales</taxon>
        <taxon>Cucurbitaceae</taxon>
        <taxon>Benincaseae</taxon>
        <taxon>Cucumis</taxon>
    </lineage>
</organism>
<dbReference type="EMBL" id="SSTD01007385">
    <property type="protein sequence ID" value="TYK18937.1"/>
    <property type="molecule type" value="Genomic_DNA"/>
</dbReference>
<comment type="caution">
    <text evidence="1">The sequence shown here is derived from an EMBL/GenBank/DDBJ whole genome shotgun (WGS) entry which is preliminary data.</text>
</comment>
<gene>
    <name evidence="1" type="ORF">E5676_scaffold418G00190</name>
</gene>
<protein>
    <submittedName>
        <fullName evidence="1">Ty3-gypsy retrotransposon protein</fullName>
    </submittedName>
</protein>
<dbReference type="Proteomes" id="UP000321947">
    <property type="component" value="Unassembled WGS sequence"/>
</dbReference>
<dbReference type="AlphaFoldDB" id="A0A5D3D5U9"/>
<evidence type="ECO:0000313" key="1">
    <source>
        <dbReference type="EMBL" id="TYK18937.1"/>
    </source>
</evidence>
<accession>A0A5D3D5U9</accession>
<dbReference type="PANTHER" id="PTHR33437">
    <property type="entry name" value="OS06G0361200 PROTEIN"/>
    <property type="match status" value="1"/>
</dbReference>
<dbReference type="PANTHER" id="PTHR33437:SF2">
    <property type="entry name" value="OS06G0361200 PROTEIN"/>
    <property type="match status" value="1"/>
</dbReference>
<sequence length="119" mass="13755">MKVMEERDHEITALREQMRIHETIESSQTPIVKASDKEKNVQLQDMIASSIKAQYGGRPQISFMYPKPYTNRIDKLRMSLGYQPTKFQQFEGKGNPKQQITHFVETCKNAGSKGDHLVR</sequence>
<proteinExistence type="predicted"/>